<dbReference type="PANTHER" id="PTHR43155">
    <property type="entry name" value="CYCLIC DI-GMP PHOSPHODIESTERASE PA4108-RELATED"/>
    <property type="match status" value="1"/>
</dbReference>
<keyword evidence="3" id="KW-1185">Reference proteome</keyword>
<dbReference type="InterPro" id="IPR006675">
    <property type="entry name" value="HDIG_dom"/>
</dbReference>
<evidence type="ECO:0000313" key="2">
    <source>
        <dbReference type="EMBL" id="SHJ78109.1"/>
    </source>
</evidence>
<dbReference type="PROSITE" id="PS51832">
    <property type="entry name" value="HD_GYP"/>
    <property type="match status" value="1"/>
</dbReference>
<accession>A0A1M6M3S4</accession>
<dbReference type="Gene3D" id="1.10.3210.10">
    <property type="entry name" value="Hypothetical protein af1432"/>
    <property type="match status" value="1"/>
</dbReference>
<dbReference type="CDD" id="cd00077">
    <property type="entry name" value="HDc"/>
    <property type="match status" value="1"/>
</dbReference>
<dbReference type="OrthoDB" id="9804747at2"/>
<reference evidence="2 3" key="1">
    <citation type="submission" date="2016-11" db="EMBL/GenBank/DDBJ databases">
        <authorList>
            <person name="Varghese N."/>
            <person name="Submissions S."/>
        </authorList>
    </citation>
    <scope>NUCLEOTIDE SEQUENCE [LARGE SCALE GENOMIC DNA]</scope>
    <source>
        <strain evidence="2 3">DSM 15287</strain>
    </source>
</reference>
<organism evidence="2 3">
    <name type="scientific">Propionispora hippei DSM 15287</name>
    <dbReference type="NCBI Taxonomy" id="1123003"/>
    <lineage>
        <taxon>Bacteria</taxon>
        <taxon>Bacillati</taxon>
        <taxon>Bacillota</taxon>
        <taxon>Negativicutes</taxon>
        <taxon>Selenomonadales</taxon>
        <taxon>Sporomusaceae</taxon>
        <taxon>Propionispora</taxon>
    </lineage>
</organism>
<name>A0A1M6M3S4_9FIRM</name>
<evidence type="ECO:0000259" key="1">
    <source>
        <dbReference type="PROSITE" id="PS51832"/>
    </source>
</evidence>
<dbReference type="AlphaFoldDB" id="A0A1M6M3S4"/>
<dbReference type="SMART" id="SM00471">
    <property type="entry name" value="HDc"/>
    <property type="match status" value="1"/>
</dbReference>
<feature type="domain" description="HD-GYP" evidence="1">
    <location>
        <begin position="7"/>
        <end position="202"/>
    </location>
</feature>
<dbReference type="EMBL" id="FQZD01000038">
    <property type="protein sequence ID" value="SHJ78109.1"/>
    <property type="molecule type" value="Genomic_DNA"/>
</dbReference>
<protein>
    <submittedName>
        <fullName evidence="2">HDIG domain-containing protein</fullName>
    </submittedName>
</protein>
<dbReference type="Pfam" id="PF13487">
    <property type="entry name" value="HD_5"/>
    <property type="match status" value="1"/>
</dbReference>
<sequence>MGSHLITLDDLHEVVEALALALDAKNSCMCGHSERVAELALLLAAELGFSPEEQMKIHIGAHLHDIGKIGIPDNILNKEGKLTKEEFDLIREHPVIGDSIVGRIQAFRSIADSVRYHHERYDGKGYPDGLQGEEIPIEARIVAVADSFDAMTTVRTYRRAVSLKEALAEIVRCRSTQFDPVVVDALLQLAAENKLYSMCYERNTKIAVTG</sequence>
<dbReference type="Proteomes" id="UP000322917">
    <property type="component" value="Unassembled WGS sequence"/>
</dbReference>
<dbReference type="NCBIfam" id="TIGR00277">
    <property type="entry name" value="HDIG"/>
    <property type="match status" value="1"/>
</dbReference>
<dbReference type="InterPro" id="IPR037522">
    <property type="entry name" value="HD_GYP_dom"/>
</dbReference>
<proteinExistence type="predicted"/>
<evidence type="ECO:0000313" key="3">
    <source>
        <dbReference type="Proteomes" id="UP000322917"/>
    </source>
</evidence>
<gene>
    <name evidence="2" type="ORF">SAMN02745170_03306</name>
</gene>
<dbReference type="SUPFAM" id="SSF109604">
    <property type="entry name" value="HD-domain/PDEase-like"/>
    <property type="match status" value="1"/>
</dbReference>
<dbReference type="RefSeq" id="WP_149735921.1">
    <property type="nucleotide sequence ID" value="NZ_FQZD01000038.1"/>
</dbReference>
<dbReference type="PANTHER" id="PTHR43155:SF2">
    <property type="entry name" value="CYCLIC DI-GMP PHOSPHODIESTERASE PA4108"/>
    <property type="match status" value="1"/>
</dbReference>
<dbReference type="InterPro" id="IPR003607">
    <property type="entry name" value="HD/PDEase_dom"/>
</dbReference>